<evidence type="ECO:0000313" key="2">
    <source>
        <dbReference type="EMBL" id="NZA25669.1"/>
    </source>
</evidence>
<dbReference type="RefSeq" id="WP_180677475.1">
    <property type="nucleotide sequence ID" value="NZ_JACCKA010000031.1"/>
</dbReference>
<name>A0A853JAH4_9GAMM</name>
<feature type="signal peptide" evidence="1">
    <location>
        <begin position="1"/>
        <end position="19"/>
    </location>
</feature>
<dbReference type="AlphaFoldDB" id="A0A853JAH4"/>
<reference evidence="2 3" key="1">
    <citation type="submission" date="2020-07" db="EMBL/GenBank/DDBJ databases">
        <title>Luteimonas sp. SJ-92.</title>
        <authorList>
            <person name="Huang X.-X."/>
            <person name="Xu L."/>
            <person name="Sun J.-Q."/>
        </authorList>
    </citation>
    <scope>NUCLEOTIDE SEQUENCE [LARGE SCALE GENOMIC DNA]</scope>
    <source>
        <strain evidence="2 3">SJ-92</strain>
    </source>
</reference>
<comment type="caution">
    <text evidence="2">The sequence shown here is derived from an EMBL/GenBank/DDBJ whole genome shotgun (WGS) entry which is preliminary data.</text>
</comment>
<organism evidence="2 3">
    <name type="scientific">Luteimonas salinisoli</name>
    <dbReference type="NCBI Taxonomy" id="2752307"/>
    <lineage>
        <taxon>Bacteria</taxon>
        <taxon>Pseudomonadati</taxon>
        <taxon>Pseudomonadota</taxon>
        <taxon>Gammaproteobacteria</taxon>
        <taxon>Lysobacterales</taxon>
        <taxon>Lysobacteraceae</taxon>
        <taxon>Luteimonas</taxon>
    </lineage>
</organism>
<gene>
    <name evidence="2" type="ORF">H0E84_04680</name>
</gene>
<proteinExistence type="predicted"/>
<dbReference type="EMBL" id="JACCKA010000031">
    <property type="protein sequence ID" value="NZA25669.1"/>
    <property type="molecule type" value="Genomic_DNA"/>
</dbReference>
<protein>
    <submittedName>
        <fullName evidence="2">Uncharacterized protein</fullName>
    </submittedName>
</protein>
<keyword evidence="3" id="KW-1185">Reference proteome</keyword>
<evidence type="ECO:0000256" key="1">
    <source>
        <dbReference type="SAM" id="SignalP"/>
    </source>
</evidence>
<feature type="chain" id="PRO_5032562042" evidence="1">
    <location>
        <begin position="20"/>
        <end position="50"/>
    </location>
</feature>
<sequence length="50" mass="5045">MRTLLICVAALAMSSPCLAAPPAPSGPEAVVRADADAIVYVARLPQGPGR</sequence>
<keyword evidence="1" id="KW-0732">Signal</keyword>
<accession>A0A853JAH4</accession>
<evidence type="ECO:0000313" key="3">
    <source>
        <dbReference type="Proteomes" id="UP000578091"/>
    </source>
</evidence>
<dbReference type="Proteomes" id="UP000578091">
    <property type="component" value="Unassembled WGS sequence"/>
</dbReference>